<dbReference type="PANTHER" id="PTHR21174:SF0">
    <property type="entry name" value="HD PHOSPHOHYDROLASE FAMILY PROTEIN-RELATED"/>
    <property type="match status" value="1"/>
</dbReference>
<comment type="caution">
    <text evidence="1">The sequence shown here is derived from an EMBL/GenBank/DDBJ whole genome shotgun (WGS) entry which is preliminary data.</text>
</comment>
<dbReference type="InterPro" id="IPR009218">
    <property type="entry name" value="HD_phosphohydro"/>
</dbReference>
<dbReference type="Proteomes" id="UP000265715">
    <property type="component" value="Unassembled WGS sequence"/>
</dbReference>
<dbReference type="PANTHER" id="PTHR21174">
    <property type="match status" value="1"/>
</dbReference>
<organism evidence="1 2">
    <name type="scientific">Calidithermus terrae</name>
    <dbReference type="NCBI Taxonomy" id="1408545"/>
    <lineage>
        <taxon>Bacteria</taxon>
        <taxon>Thermotogati</taxon>
        <taxon>Deinococcota</taxon>
        <taxon>Deinococci</taxon>
        <taxon>Thermales</taxon>
        <taxon>Thermaceae</taxon>
        <taxon>Calidithermus</taxon>
    </lineage>
</organism>
<name>A0A399DUA4_9DEIN</name>
<dbReference type="RefSeq" id="WP_119316853.1">
    <property type="nucleotide sequence ID" value="NZ_QXDL01000393.1"/>
</dbReference>
<keyword evidence="2" id="KW-1185">Reference proteome</keyword>
<sequence>MALFTLGTGGRKRLIQRWNALMRSLRAPEEVQFRGLDDLLRRYGEPHRSYHNLYHLEALFEALEPHPVQEQAALELAVWFHDAVYDTTRNTNEEESAALAARALEPLGRGLARRVSGMVLATKHHRSDDPTTRLLLDADLSILGAEEAVYRRYSRAIRQEYAWVPPEAYREGRLRVLHAFLSRPQVYVTPAFAGLEEAARANLRWEIGWLEQLQPAQLSRY</sequence>
<evidence type="ECO:0008006" key="3">
    <source>
        <dbReference type="Google" id="ProtNLM"/>
    </source>
</evidence>
<proteinExistence type="predicted"/>
<dbReference type="EMBL" id="QXDL01000393">
    <property type="protein sequence ID" value="RIH74728.1"/>
    <property type="molecule type" value="Genomic_DNA"/>
</dbReference>
<dbReference type="OrthoDB" id="9808993at2"/>
<protein>
    <recommendedName>
        <fullName evidence="3">N-methyl-D-aspartate receptor NMDAR2C subunit</fullName>
    </recommendedName>
</protein>
<dbReference type="PIRSF" id="PIRSF035170">
    <property type="entry name" value="HD_phosphohydro"/>
    <property type="match status" value="1"/>
</dbReference>
<dbReference type="AlphaFoldDB" id="A0A399DUA4"/>
<accession>A0A399DUA4</accession>
<gene>
    <name evidence="1" type="ORF">Mterra_04050</name>
</gene>
<reference evidence="1 2" key="1">
    <citation type="submission" date="2018-08" db="EMBL/GenBank/DDBJ databases">
        <title>Meiothermus terrae DSM 26712 genome sequencing project.</title>
        <authorList>
            <person name="Da Costa M.S."/>
            <person name="Albuquerque L."/>
            <person name="Raposo P."/>
            <person name="Froufe H.J.C."/>
            <person name="Barroso C.S."/>
            <person name="Egas C."/>
        </authorList>
    </citation>
    <scope>NUCLEOTIDE SEQUENCE [LARGE SCALE GENOMIC DNA]</scope>
    <source>
        <strain evidence="1 2">DSM 26712</strain>
    </source>
</reference>
<dbReference type="SUPFAM" id="SSF109604">
    <property type="entry name" value="HD-domain/PDEase-like"/>
    <property type="match status" value="1"/>
</dbReference>
<evidence type="ECO:0000313" key="1">
    <source>
        <dbReference type="EMBL" id="RIH74728.1"/>
    </source>
</evidence>
<evidence type="ECO:0000313" key="2">
    <source>
        <dbReference type="Proteomes" id="UP000265715"/>
    </source>
</evidence>